<dbReference type="AlphaFoldDB" id="A0A4U0TJI3"/>
<dbReference type="InterPro" id="IPR036259">
    <property type="entry name" value="MFS_trans_sf"/>
</dbReference>
<keyword evidence="7" id="KW-1185">Reference proteome</keyword>
<feature type="transmembrane region" description="Helical" evidence="5">
    <location>
        <begin position="125"/>
        <end position="146"/>
    </location>
</feature>
<comment type="subcellular location">
    <subcellularLocation>
        <location evidence="1">Membrane</location>
        <topology evidence="1">Multi-pass membrane protein</topology>
    </subcellularLocation>
</comment>
<feature type="transmembrane region" description="Helical" evidence="5">
    <location>
        <begin position="86"/>
        <end position="113"/>
    </location>
</feature>
<dbReference type="GO" id="GO:0016020">
    <property type="term" value="C:membrane"/>
    <property type="evidence" value="ECO:0007669"/>
    <property type="project" value="UniProtKB-SubCell"/>
</dbReference>
<name>A0A4U0TJI3_9PEZI</name>
<proteinExistence type="predicted"/>
<feature type="transmembrane region" description="Helical" evidence="5">
    <location>
        <begin position="195"/>
        <end position="221"/>
    </location>
</feature>
<dbReference type="GO" id="GO:0022857">
    <property type="term" value="F:transmembrane transporter activity"/>
    <property type="evidence" value="ECO:0007669"/>
    <property type="project" value="InterPro"/>
</dbReference>
<evidence type="ECO:0000256" key="5">
    <source>
        <dbReference type="SAM" id="Phobius"/>
    </source>
</evidence>
<reference evidence="6 7" key="1">
    <citation type="submission" date="2017-03" db="EMBL/GenBank/DDBJ databases">
        <title>Genomes of endolithic fungi from Antarctica.</title>
        <authorList>
            <person name="Coleine C."/>
            <person name="Masonjones S."/>
            <person name="Stajich J.E."/>
        </authorList>
    </citation>
    <scope>NUCLEOTIDE SEQUENCE [LARGE SCALE GENOMIC DNA]</scope>
    <source>
        <strain evidence="6 7">CCFEE 6315</strain>
    </source>
</reference>
<dbReference type="EMBL" id="NAJL01000089">
    <property type="protein sequence ID" value="TKA21998.1"/>
    <property type="molecule type" value="Genomic_DNA"/>
</dbReference>
<evidence type="ECO:0000313" key="6">
    <source>
        <dbReference type="EMBL" id="TKA21998.1"/>
    </source>
</evidence>
<feature type="transmembrane region" description="Helical" evidence="5">
    <location>
        <begin position="158"/>
        <end position="175"/>
    </location>
</feature>
<dbReference type="Pfam" id="PF00083">
    <property type="entry name" value="Sugar_tr"/>
    <property type="match status" value="1"/>
</dbReference>
<dbReference type="PANTHER" id="PTHR24064">
    <property type="entry name" value="SOLUTE CARRIER FAMILY 22 MEMBER"/>
    <property type="match status" value="1"/>
</dbReference>
<keyword evidence="4 5" id="KW-0472">Membrane</keyword>
<evidence type="ECO:0000256" key="2">
    <source>
        <dbReference type="ARBA" id="ARBA00022692"/>
    </source>
</evidence>
<accession>A0A4U0TJI3</accession>
<evidence type="ECO:0000256" key="1">
    <source>
        <dbReference type="ARBA" id="ARBA00004141"/>
    </source>
</evidence>
<dbReference type="SUPFAM" id="SSF103473">
    <property type="entry name" value="MFS general substrate transporter"/>
    <property type="match status" value="1"/>
</dbReference>
<feature type="transmembrane region" description="Helical" evidence="5">
    <location>
        <begin position="60"/>
        <end position="79"/>
    </location>
</feature>
<protein>
    <submittedName>
        <fullName evidence="6">Uncharacterized protein</fullName>
    </submittedName>
</protein>
<evidence type="ECO:0000256" key="4">
    <source>
        <dbReference type="ARBA" id="ARBA00023136"/>
    </source>
</evidence>
<evidence type="ECO:0000313" key="7">
    <source>
        <dbReference type="Proteomes" id="UP000308549"/>
    </source>
</evidence>
<dbReference type="InterPro" id="IPR005828">
    <property type="entry name" value="MFS_sugar_transport-like"/>
</dbReference>
<comment type="caution">
    <text evidence="6">The sequence shown here is derived from an EMBL/GenBank/DDBJ whole genome shotgun (WGS) entry which is preliminary data.</text>
</comment>
<dbReference type="Gene3D" id="1.20.1250.20">
    <property type="entry name" value="MFS general substrate transporter like domains"/>
    <property type="match status" value="2"/>
</dbReference>
<sequence>MAHGFRSNLKFYSIAGVGLFGDGFMNITIGLVVPIIGYLYYANEGDTVPTVPADAIKGAYAIGMIIGQLAFGLFGDALGRHKVAKLVLTIFANLGLGSFAAAIVYLILLAAFKGSIHDDINHLQWVWRLLFGIGLVPLILTLYARLTMKESKPYEEYVSTNTGLVATLHFMWVNLNQSIILKKIGYGTGATPYETLWNIAVGNIIVSCAGYLPGYYVAIFLPDRIGRVWQQFGGSALVAILYAIWAGVTNHTSTGGLMTLFTLSQFFLNLGPNATTFLIPVEVFPTRVRGSAHGIAAASVEFWDYPQALWRFLLESLLIPETKGKTIDEIEHGILYGEAASGLYDSASSGEVMATSTNMKHNTAEEIKAKDRV</sequence>
<dbReference type="OrthoDB" id="433512at2759"/>
<organism evidence="6 7">
    <name type="scientific">Salinomyces thailandicus</name>
    <dbReference type="NCBI Taxonomy" id="706561"/>
    <lineage>
        <taxon>Eukaryota</taxon>
        <taxon>Fungi</taxon>
        <taxon>Dikarya</taxon>
        <taxon>Ascomycota</taxon>
        <taxon>Pezizomycotina</taxon>
        <taxon>Dothideomycetes</taxon>
        <taxon>Dothideomycetidae</taxon>
        <taxon>Mycosphaerellales</taxon>
        <taxon>Teratosphaeriaceae</taxon>
        <taxon>Salinomyces</taxon>
    </lineage>
</organism>
<evidence type="ECO:0000256" key="3">
    <source>
        <dbReference type="ARBA" id="ARBA00022989"/>
    </source>
</evidence>
<feature type="transmembrane region" description="Helical" evidence="5">
    <location>
        <begin position="228"/>
        <end position="248"/>
    </location>
</feature>
<gene>
    <name evidence="6" type="ORF">B0A50_08496</name>
</gene>
<keyword evidence="2 5" id="KW-0812">Transmembrane</keyword>
<feature type="transmembrane region" description="Helical" evidence="5">
    <location>
        <begin position="12"/>
        <end position="40"/>
    </location>
</feature>
<keyword evidence="3 5" id="KW-1133">Transmembrane helix</keyword>
<dbReference type="Proteomes" id="UP000308549">
    <property type="component" value="Unassembled WGS sequence"/>
</dbReference>